<sequence>LKALAESLASAIKTSKNHHASKKAVPFIKAGEKPQARPQLTIGLLHKASDWQMQVDLGKQLRFPQHIVKTNLRPDMIVISEVSKQLIMLELTVPWEERIEEANERKRAKYQELVEGC</sequence>
<dbReference type="EMBL" id="QYYA01000219">
    <property type="protein sequence ID" value="RJG08326.1"/>
    <property type="molecule type" value="Genomic_DNA"/>
</dbReference>
<comment type="caution">
    <text evidence="1">The sequence shown here is derived from an EMBL/GenBank/DDBJ whole genome shotgun (WGS) entry which is preliminary data.</text>
</comment>
<proteinExistence type="predicted"/>
<feature type="non-terminal residue" evidence="1">
    <location>
        <position position="117"/>
    </location>
</feature>
<keyword evidence="2" id="KW-1185">Reference proteome</keyword>
<feature type="non-terminal residue" evidence="1">
    <location>
        <position position="1"/>
    </location>
</feature>
<protein>
    <submittedName>
        <fullName evidence="1">Uncharacterized protein</fullName>
    </submittedName>
</protein>
<name>A0A418X752_9GAMM</name>
<dbReference type="AlphaFoldDB" id="A0A418X752"/>
<dbReference type="Proteomes" id="UP000283734">
    <property type="component" value="Unassembled WGS sequence"/>
</dbReference>
<evidence type="ECO:0000313" key="2">
    <source>
        <dbReference type="Proteomes" id="UP000283734"/>
    </source>
</evidence>
<accession>A0A418X752</accession>
<gene>
    <name evidence="1" type="ORF">D4A39_17560</name>
</gene>
<organism evidence="1 2">
    <name type="scientific">Alcanivorax profundi</name>
    <dbReference type="NCBI Taxonomy" id="2338368"/>
    <lineage>
        <taxon>Bacteria</taxon>
        <taxon>Pseudomonadati</taxon>
        <taxon>Pseudomonadota</taxon>
        <taxon>Gammaproteobacteria</taxon>
        <taxon>Oceanospirillales</taxon>
        <taxon>Alcanivoracaceae</taxon>
        <taxon>Alcanivorax</taxon>
    </lineage>
</organism>
<evidence type="ECO:0000313" key="1">
    <source>
        <dbReference type="EMBL" id="RJG08326.1"/>
    </source>
</evidence>
<reference evidence="1 2" key="1">
    <citation type="submission" date="2018-09" db="EMBL/GenBank/DDBJ databases">
        <title>Alcanivorax profundi sp. nov., isolated from 1000 m-depth seawater of the Mariana Trench.</title>
        <authorList>
            <person name="Liu J."/>
        </authorList>
    </citation>
    <scope>NUCLEOTIDE SEQUENCE [LARGE SCALE GENOMIC DNA]</scope>
    <source>
        <strain evidence="1 2">MTEO17</strain>
    </source>
</reference>